<dbReference type="SUPFAM" id="SSF100950">
    <property type="entry name" value="NagB/RpiA/CoA transferase-like"/>
    <property type="match status" value="1"/>
</dbReference>
<reference evidence="2 3" key="1">
    <citation type="journal article" date="2019" name="Int. J. Syst. Evol. Microbiol.">
        <title>The Global Catalogue of Microorganisms (GCM) 10K type strain sequencing project: providing services to taxonomists for standard genome sequencing and annotation.</title>
        <authorList>
            <consortium name="The Broad Institute Genomics Platform"/>
            <consortium name="The Broad Institute Genome Sequencing Center for Infectious Disease"/>
            <person name="Wu L."/>
            <person name="Ma J."/>
        </authorList>
    </citation>
    <scope>NUCLEOTIDE SEQUENCE [LARGE SCALE GENOMIC DNA]</scope>
    <source>
        <strain evidence="2 3">CGMCC 1.3239</strain>
    </source>
</reference>
<keyword evidence="3" id="KW-1185">Reference proteome</keyword>
<dbReference type="InterPro" id="IPR037171">
    <property type="entry name" value="NagB/RpiA_transferase-like"/>
</dbReference>
<protein>
    <submittedName>
        <fullName evidence="2">Acetyl-CoA hydrolase/transferase C-terminal domain-containing protein</fullName>
    </submittedName>
</protein>
<dbReference type="RefSeq" id="WP_379784107.1">
    <property type="nucleotide sequence ID" value="NZ_JBHSWW010000587.1"/>
</dbReference>
<name>A0ABD5SDY9_9EURY</name>
<feature type="domain" description="Acetyl-CoA hydrolase/transferase C-terminal" evidence="1">
    <location>
        <begin position="2"/>
        <end position="51"/>
    </location>
</feature>
<dbReference type="Pfam" id="PF13336">
    <property type="entry name" value="AcetylCoA_hyd_C"/>
    <property type="match status" value="1"/>
</dbReference>
<comment type="caution">
    <text evidence="2">The sequence shown here is derived from an EMBL/GenBank/DDBJ whole genome shotgun (WGS) entry which is preliminary data.</text>
</comment>
<dbReference type="InterPro" id="IPR026888">
    <property type="entry name" value="AcetylCoA_hyd_C"/>
</dbReference>
<sequence length="163" mass="18243">QYGHVTIPRHLRDIVITEYGIADLRGQCDEEIVKRLLAISDARFQSELIASAKAAGKLAADFVPPPHWRRNLPARLAPLSALSAFNRYPFGSDFDALELRIIDALTRLQQALSSPLSAVLLALSALWPRRLSAEFQSCLIRLELNQPKTLGEWLAARMLARLF</sequence>
<proteinExistence type="predicted"/>
<accession>A0ABD5SDY9</accession>
<evidence type="ECO:0000313" key="3">
    <source>
        <dbReference type="Proteomes" id="UP001596442"/>
    </source>
</evidence>
<gene>
    <name evidence="2" type="ORF">ACFQEU_17135</name>
</gene>
<dbReference type="AlphaFoldDB" id="A0ABD5SDY9"/>
<evidence type="ECO:0000259" key="1">
    <source>
        <dbReference type="Pfam" id="PF13336"/>
    </source>
</evidence>
<dbReference type="Gene3D" id="3.40.1080.20">
    <property type="entry name" value="Acetyl-CoA hydrolase/transferase C-terminal domain"/>
    <property type="match status" value="1"/>
</dbReference>
<dbReference type="GO" id="GO:0016787">
    <property type="term" value="F:hydrolase activity"/>
    <property type="evidence" value="ECO:0007669"/>
    <property type="project" value="UniProtKB-KW"/>
</dbReference>
<keyword evidence="2" id="KW-0378">Hydrolase</keyword>
<evidence type="ECO:0000313" key="2">
    <source>
        <dbReference type="EMBL" id="MFC6755174.1"/>
    </source>
</evidence>
<dbReference type="Proteomes" id="UP001596442">
    <property type="component" value="Unassembled WGS sequence"/>
</dbReference>
<dbReference type="EMBL" id="JBHSWW010000587">
    <property type="protein sequence ID" value="MFC6755174.1"/>
    <property type="molecule type" value="Genomic_DNA"/>
</dbReference>
<feature type="non-terminal residue" evidence="2">
    <location>
        <position position="1"/>
    </location>
</feature>
<dbReference type="InterPro" id="IPR038460">
    <property type="entry name" value="AcetylCoA_hyd_C_sf"/>
</dbReference>
<organism evidence="2 3">
    <name type="scientific">Halorubrum tibetense</name>
    <dbReference type="NCBI Taxonomy" id="175631"/>
    <lineage>
        <taxon>Archaea</taxon>
        <taxon>Methanobacteriati</taxon>
        <taxon>Methanobacteriota</taxon>
        <taxon>Stenosarchaea group</taxon>
        <taxon>Halobacteria</taxon>
        <taxon>Halobacteriales</taxon>
        <taxon>Haloferacaceae</taxon>
        <taxon>Halorubrum</taxon>
    </lineage>
</organism>